<dbReference type="EMBL" id="CAJNIZ010013536">
    <property type="protein sequence ID" value="CAE7350554.1"/>
    <property type="molecule type" value="Genomic_DNA"/>
</dbReference>
<gene>
    <name evidence="1" type="primary">SDS</name>
    <name evidence="1" type="ORF">SPIL2461_LOCUS8319</name>
</gene>
<evidence type="ECO:0000313" key="2">
    <source>
        <dbReference type="Proteomes" id="UP000649617"/>
    </source>
</evidence>
<reference evidence="1" key="1">
    <citation type="submission" date="2021-02" db="EMBL/GenBank/DDBJ databases">
        <authorList>
            <person name="Dougan E. K."/>
            <person name="Rhodes N."/>
            <person name="Thang M."/>
            <person name="Chan C."/>
        </authorList>
    </citation>
    <scope>NUCLEOTIDE SEQUENCE</scope>
</reference>
<dbReference type="AlphaFoldDB" id="A0A812PE42"/>
<comment type="caution">
    <text evidence="1">The sequence shown here is derived from an EMBL/GenBank/DDBJ whole genome shotgun (WGS) entry which is preliminary data.</text>
</comment>
<accession>A0A812PE42</accession>
<dbReference type="OrthoDB" id="446868at2759"/>
<name>A0A812PE42_SYMPI</name>
<protein>
    <submittedName>
        <fullName evidence="1">SDS protein</fullName>
    </submittedName>
</protein>
<proteinExistence type="predicted"/>
<keyword evidence="2" id="KW-1185">Reference proteome</keyword>
<dbReference type="Proteomes" id="UP000649617">
    <property type="component" value="Unassembled WGS sequence"/>
</dbReference>
<evidence type="ECO:0000313" key="1">
    <source>
        <dbReference type="EMBL" id="CAE7350554.1"/>
    </source>
</evidence>
<organism evidence="1 2">
    <name type="scientific">Symbiodinium pilosum</name>
    <name type="common">Dinoflagellate</name>
    <dbReference type="NCBI Taxonomy" id="2952"/>
    <lineage>
        <taxon>Eukaryota</taxon>
        <taxon>Sar</taxon>
        <taxon>Alveolata</taxon>
        <taxon>Dinophyceae</taxon>
        <taxon>Suessiales</taxon>
        <taxon>Symbiodiniaceae</taxon>
        <taxon>Symbiodinium</taxon>
    </lineage>
</organism>
<sequence>MVLTLASRRLARKAFLTAGCTCAALHQAARGTWRAFSAGAAPHIETPLIYSEAFSKQLGAEVYLQLAARK</sequence>